<feature type="repeat" description="MBT" evidence="10">
    <location>
        <begin position="1106"/>
        <end position="1205"/>
    </location>
</feature>
<dbReference type="GO" id="GO:0045892">
    <property type="term" value="P:negative regulation of DNA-templated transcription"/>
    <property type="evidence" value="ECO:0007669"/>
    <property type="project" value="TreeGrafter"/>
</dbReference>
<feature type="repeat" description="MBT" evidence="10">
    <location>
        <begin position="993"/>
        <end position="1098"/>
    </location>
</feature>
<feature type="region of interest" description="Disordered" evidence="11">
    <location>
        <begin position="468"/>
        <end position="526"/>
    </location>
</feature>
<dbReference type="SMART" id="SM00454">
    <property type="entry name" value="SAM"/>
    <property type="match status" value="1"/>
</dbReference>
<evidence type="ECO:0000256" key="6">
    <source>
        <dbReference type="ARBA" id="ARBA00022853"/>
    </source>
</evidence>
<dbReference type="SUPFAM" id="SSF63748">
    <property type="entry name" value="Tudor/PWWP/MBT"/>
    <property type="match status" value="3"/>
</dbReference>
<dbReference type="SUPFAM" id="SSF47769">
    <property type="entry name" value="SAM/Pointed domain"/>
    <property type="match status" value="1"/>
</dbReference>
<keyword evidence="9" id="KW-0539">Nucleus</keyword>
<dbReference type="PROSITE" id="PS51079">
    <property type="entry name" value="MBT"/>
    <property type="match status" value="3"/>
</dbReference>
<feature type="compositionally biased region" description="Basic and acidic residues" evidence="11">
    <location>
        <begin position="1475"/>
        <end position="1488"/>
    </location>
</feature>
<dbReference type="InterPro" id="IPR050548">
    <property type="entry name" value="PcG_chromatin_remod_factors"/>
</dbReference>
<dbReference type="Gene3D" id="2.30.30.140">
    <property type="match status" value="3"/>
</dbReference>
<dbReference type="GO" id="GO:0008270">
    <property type="term" value="F:zinc ion binding"/>
    <property type="evidence" value="ECO:0007669"/>
    <property type="project" value="UniProtKB-KW"/>
</dbReference>
<reference evidence="14" key="1">
    <citation type="submission" date="2013-03" db="EMBL/GenBank/DDBJ databases">
        <title>The Genome Sequence of Anopheles christyi ACHKN1017.</title>
        <authorList>
            <consortium name="The Broad Institute Genomics Platform"/>
            <person name="Neafsey D.E."/>
            <person name="Besansky N."/>
            <person name="Walker B."/>
            <person name="Young S.K."/>
            <person name="Zeng Q."/>
            <person name="Gargeya S."/>
            <person name="Fitzgerald M."/>
            <person name="Haas B."/>
            <person name="Abouelleil A."/>
            <person name="Allen A.W."/>
            <person name="Alvarado L."/>
            <person name="Arachchi H.M."/>
            <person name="Berlin A.M."/>
            <person name="Chapman S.B."/>
            <person name="Gainer-Dewar J."/>
            <person name="Goldberg J."/>
            <person name="Griggs A."/>
            <person name="Gujja S."/>
            <person name="Hansen M."/>
            <person name="Howarth C."/>
            <person name="Imamovic A."/>
            <person name="Ireland A."/>
            <person name="Larimer J."/>
            <person name="McCowan C."/>
            <person name="Murphy C."/>
            <person name="Pearson M."/>
            <person name="Poon T.W."/>
            <person name="Priest M."/>
            <person name="Roberts A."/>
            <person name="Saif S."/>
            <person name="Shea T."/>
            <person name="Sisk P."/>
            <person name="Sykes S."/>
            <person name="Wortman J."/>
            <person name="Nusbaum C."/>
            <person name="Birren B."/>
        </authorList>
    </citation>
    <scope>NUCLEOTIDE SEQUENCE [LARGE SCALE GENOMIC DNA]</scope>
    <source>
        <strain evidence="14">ACHKN1017</strain>
    </source>
</reference>
<dbReference type="PANTHER" id="PTHR12247:SF131">
    <property type="entry name" value="LD05287P"/>
    <property type="match status" value="1"/>
</dbReference>
<reference evidence="13" key="2">
    <citation type="submission" date="2020-05" db="UniProtKB">
        <authorList>
            <consortium name="EnsemblMetazoa"/>
        </authorList>
    </citation>
    <scope>IDENTIFICATION</scope>
    <source>
        <strain evidence="13">ACHKN1017</strain>
    </source>
</reference>
<keyword evidence="5" id="KW-0862">Zinc</keyword>
<keyword evidence="4" id="KW-0863">Zinc-finger</keyword>
<dbReference type="Pfam" id="PF02820">
    <property type="entry name" value="MBT"/>
    <property type="match status" value="3"/>
</dbReference>
<evidence type="ECO:0000256" key="4">
    <source>
        <dbReference type="ARBA" id="ARBA00022771"/>
    </source>
</evidence>
<proteinExistence type="predicted"/>
<dbReference type="PROSITE" id="PS51802">
    <property type="entry name" value="ZF_CCHHC"/>
    <property type="match status" value="1"/>
</dbReference>
<evidence type="ECO:0000256" key="10">
    <source>
        <dbReference type="PROSITE-ProRule" id="PRU00459"/>
    </source>
</evidence>
<dbReference type="GO" id="GO:0003682">
    <property type="term" value="F:chromatin binding"/>
    <property type="evidence" value="ECO:0007669"/>
    <property type="project" value="TreeGrafter"/>
</dbReference>
<dbReference type="Pfam" id="PF00536">
    <property type="entry name" value="SAM_1"/>
    <property type="match status" value="1"/>
</dbReference>
<feature type="compositionally biased region" description="Low complexity" evidence="11">
    <location>
        <begin position="673"/>
        <end position="682"/>
    </location>
</feature>
<dbReference type="CDD" id="cd20103">
    <property type="entry name" value="MBT_L3MBTL1-like_rpt3"/>
    <property type="match status" value="1"/>
</dbReference>
<dbReference type="InterPro" id="IPR001660">
    <property type="entry name" value="SAM"/>
</dbReference>
<feature type="compositionally biased region" description="Polar residues" evidence="11">
    <location>
        <begin position="511"/>
        <end position="525"/>
    </location>
</feature>
<feature type="region of interest" description="Disordered" evidence="11">
    <location>
        <begin position="1422"/>
        <end position="1511"/>
    </location>
</feature>
<keyword evidence="8" id="KW-0804">Transcription</keyword>
<dbReference type="InterPro" id="IPR004092">
    <property type="entry name" value="Mbt"/>
</dbReference>
<evidence type="ECO:0000256" key="7">
    <source>
        <dbReference type="ARBA" id="ARBA00023015"/>
    </source>
</evidence>
<feature type="compositionally biased region" description="Polar residues" evidence="11">
    <location>
        <begin position="481"/>
        <end position="497"/>
    </location>
</feature>
<organism evidence="13 14">
    <name type="scientific">Anopheles christyi</name>
    <dbReference type="NCBI Taxonomy" id="43041"/>
    <lineage>
        <taxon>Eukaryota</taxon>
        <taxon>Metazoa</taxon>
        <taxon>Ecdysozoa</taxon>
        <taxon>Arthropoda</taxon>
        <taxon>Hexapoda</taxon>
        <taxon>Insecta</taxon>
        <taxon>Pterygota</taxon>
        <taxon>Neoptera</taxon>
        <taxon>Endopterygota</taxon>
        <taxon>Diptera</taxon>
        <taxon>Nematocera</taxon>
        <taxon>Culicoidea</taxon>
        <taxon>Culicidae</taxon>
        <taxon>Anophelinae</taxon>
        <taxon>Anopheles</taxon>
    </lineage>
</organism>
<dbReference type="GO" id="GO:0005634">
    <property type="term" value="C:nucleus"/>
    <property type="evidence" value="ECO:0007669"/>
    <property type="project" value="UniProtKB-SubCell"/>
</dbReference>
<feature type="compositionally biased region" description="Basic and acidic residues" evidence="11">
    <location>
        <begin position="900"/>
        <end position="910"/>
    </location>
</feature>
<dbReference type="SMART" id="SM00561">
    <property type="entry name" value="MBT"/>
    <property type="match status" value="3"/>
</dbReference>
<evidence type="ECO:0000256" key="3">
    <source>
        <dbReference type="ARBA" id="ARBA00022737"/>
    </source>
</evidence>
<comment type="subcellular location">
    <subcellularLocation>
        <location evidence="1">Nucleus</location>
    </subcellularLocation>
</comment>
<dbReference type="CDD" id="cd20101">
    <property type="entry name" value="MBT_L3MBTL1-like_rpt1"/>
    <property type="match status" value="1"/>
</dbReference>
<evidence type="ECO:0000256" key="9">
    <source>
        <dbReference type="ARBA" id="ARBA00023242"/>
    </source>
</evidence>
<dbReference type="Proteomes" id="UP000075881">
    <property type="component" value="Unassembled WGS sequence"/>
</dbReference>
<evidence type="ECO:0000256" key="1">
    <source>
        <dbReference type="ARBA" id="ARBA00004123"/>
    </source>
</evidence>
<evidence type="ECO:0000256" key="5">
    <source>
        <dbReference type="ARBA" id="ARBA00022833"/>
    </source>
</evidence>
<dbReference type="GO" id="GO:0042393">
    <property type="term" value="F:histone binding"/>
    <property type="evidence" value="ECO:0007669"/>
    <property type="project" value="TreeGrafter"/>
</dbReference>
<feature type="region of interest" description="Disordered" evidence="11">
    <location>
        <begin position="663"/>
        <end position="742"/>
    </location>
</feature>
<keyword evidence="2" id="KW-0479">Metal-binding</keyword>
<keyword evidence="3" id="KW-0677">Repeat</keyword>
<dbReference type="EnsemblMetazoa" id="ACHR005311-RA">
    <property type="protein sequence ID" value="ACHR005311-PA"/>
    <property type="gene ID" value="ACHR005311"/>
</dbReference>
<dbReference type="GO" id="GO:0006325">
    <property type="term" value="P:chromatin organization"/>
    <property type="evidence" value="ECO:0007669"/>
    <property type="project" value="UniProtKB-KW"/>
</dbReference>
<name>A0A182K3H6_9DIPT</name>
<dbReference type="VEuPathDB" id="VectorBase:ACHR005311"/>
<dbReference type="CDD" id="cd20102">
    <property type="entry name" value="MBT_L3MBTL1-like_rpt2"/>
    <property type="match status" value="1"/>
</dbReference>
<evidence type="ECO:0000313" key="14">
    <source>
        <dbReference type="Proteomes" id="UP000075881"/>
    </source>
</evidence>
<feature type="compositionally biased region" description="Low complexity" evidence="11">
    <location>
        <begin position="1457"/>
        <end position="1467"/>
    </location>
</feature>
<feature type="repeat" description="MBT" evidence="10">
    <location>
        <begin position="1212"/>
        <end position="1313"/>
    </location>
</feature>
<accession>A0A182K3H6</accession>
<dbReference type="STRING" id="43041.A0A182K3H6"/>
<evidence type="ECO:0000256" key="2">
    <source>
        <dbReference type="ARBA" id="ARBA00022723"/>
    </source>
</evidence>
<feature type="domain" description="SAM" evidence="12">
    <location>
        <begin position="1568"/>
        <end position="1632"/>
    </location>
</feature>
<dbReference type="PROSITE" id="PS50105">
    <property type="entry name" value="SAM_DOMAIN"/>
    <property type="match status" value="1"/>
</dbReference>
<sequence>MSFQQAKHGQSTIVNQTTVPVLPIPSTTVVLPAGSGTINDLRLLTPGSSAPSGLKMLRPIAPKPATIMTTMPTMVTPSISISSAVPLTAADRSLNTVGSGSVPITGSLIVQPVVTSHLHSNQQYQPHTQQSTLYAGGSKLVLPLGTTIKVTQSAIDQQQQQQQPHLQPIPVAMTNQSHHAGAGASPMHATINSVSITQQPTQQQPTKLLLNPRQSAPTAGRTVVTGNIPPLYVPPNKAAVAAGGTVIKSTVSSATVVTNSKVEMDPSLIRLTEACNSNIVNRRMSIGILKATTAGGNAIEQQELRKPIRAFPIPELSPFTAPKVMQQQQQISDQALAPPEVCKGRLVMMSNSAPIVVEQNSNILNKNLSHQLENESADSMVAEDDLSNDGDQLVMDLGESNTHELEDKEKTTPVSHEDMSKLVDATMKDVAQKHTDQEMSEIVYYDELNHDGSSNATIELSEDISSNQLKMPSTPEKGSPGLSNQVNATGATANISPRLQKRSSSEHQRSAKNPCTSQQPSSGLTISRRRFSEYAMIRQPPAGVRIPFTQEHYYIPLPPHGLRVIEPKNPLTPIDTLVGGKCVTSEQFNKVLPTPPPPPPPPQDVMLLCNEKLELPKQLEEVRKSRSSVRKHAKPVHTDMTSIEEQELIALDEVILKKQRLGEENNTDRCINSRSTSTSSDSNMAVGKAGRSNQQSESSKKTSSKSRTTGSKTPAGRSSQGAQVTPSESSLSVQDDGGAMHDTSTVADHLRWWDGIGYLNESPLRFEFNKFGMVQPLSAEEYDKHCVTDVYKDLQQPIGLRQSSLAQNVNRSRTMNEARDLYKCEVCQTRGRAADFVTPELCSIKCLNSNNNMALRKYIMQSTHALQQGIGPFMEMNLKLKLPVTHRPPLSSLIGGVEAENSKQLEDGKNKAGKKKLAVKKSNQKTSPSSVPTASSTSDDDSMSSLSLNSSTFLKRQALRDFLPNSLDEENNNPPTATPLAVNTLDGSEETEFIWQRYLKQVKAEPAPVHLFGPKAFPSMHPKERNENRFQIGMKLEAIDPENSSLFCVCTVVEVRGYRNKLHFDGYPSEYDFWVNADSIDIFPPGWCQETNRALQPPASYIGKPFHWKQYLQETNAPVPEKEWFGHLNQTSDRNKFEIGMSIEADDLKKSGKVCVATIADKMGDRILVHFDGWDDRYDYWVSIFSNYIHPVNWHQENDDKITAPPDWNKPFNWVRYIRTKSRGNQGANGGAEKALFKTRPPVAFKLGHRLEVVDRKQKKLIRPATVVAIDGYELKLCFDGWPRNYSFWIEDDSPDLHPINWCARTKHPLEPPPNYVFETGSFEGTCEFKYCLGRGNAKFSNKKFHDRLAECPYKRNNWMSEDRKPLRISHDQVQTFVQEEHVSEVLDLKKVTSSMNNGNKLDTKEDLSGLRKSIPTVSGTLKQIAKPSAAQRRASVSTSSTTAVASKRIKRETSEHPPSTATSTSTPTPPPSRDPSKERIVRLREQEDIPASEPANATNTNTTTTNTDSATTQAAAVVSASIRLALPVIDEYGPQLLHSYEKWRQHSRYLDECTEQTGVLRKNPLQWTTDEISCYIERLPGCEEYAKKIRQEEITGRSFLSLTQADLIDYLGVKMGPAIKIYNRIIRLRQLVTTKFMQL</sequence>
<evidence type="ECO:0000313" key="13">
    <source>
        <dbReference type="EnsemblMetazoa" id="ACHR005311-PA"/>
    </source>
</evidence>
<keyword evidence="6" id="KW-0156">Chromatin regulator</keyword>
<feature type="compositionally biased region" description="Low complexity" evidence="11">
    <location>
        <begin position="926"/>
        <end position="946"/>
    </location>
</feature>
<protein>
    <recommendedName>
        <fullName evidence="12">SAM domain-containing protein</fullName>
    </recommendedName>
</protein>
<evidence type="ECO:0000256" key="8">
    <source>
        <dbReference type="ARBA" id="ARBA00023163"/>
    </source>
</evidence>
<feature type="compositionally biased region" description="Low complexity" evidence="11">
    <location>
        <begin position="1496"/>
        <end position="1511"/>
    </location>
</feature>
<dbReference type="InterPro" id="IPR013761">
    <property type="entry name" value="SAM/pointed_sf"/>
</dbReference>
<dbReference type="InterPro" id="IPR002515">
    <property type="entry name" value="Znf_C2H2C"/>
</dbReference>
<evidence type="ECO:0000259" key="12">
    <source>
        <dbReference type="PROSITE" id="PS50105"/>
    </source>
</evidence>
<feature type="region of interest" description="Disordered" evidence="11">
    <location>
        <begin position="893"/>
        <end position="946"/>
    </location>
</feature>
<dbReference type="Gene3D" id="1.10.150.50">
    <property type="entry name" value="Transcription Factor, Ets-1"/>
    <property type="match status" value="1"/>
</dbReference>
<keyword evidence="14" id="KW-1185">Reference proteome</keyword>
<keyword evidence="7" id="KW-0805">Transcription regulation</keyword>
<dbReference type="CDD" id="cd09582">
    <property type="entry name" value="SAM_Scm-like-3MBT3_4"/>
    <property type="match status" value="1"/>
</dbReference>
<feature type="compositionally biased region" description="Low complexity" evidence="11">
    <location>
        <begin position="1429"/>
        <end position="1447"/>
    </location>
</feature>
<evidence type="ECO:0000256" key="11">
    <source>
        <dbReference type="SAM" id="MobiDB-lite"/>
    </source>
</evidence>
<feature type="compositionally biased region" description="Polar residues" evidence="11">
    <location>
        <begin position="716"/>
        <end position="733"/>
    </location>
</feature>
<dbReference type="PANTHER" id="PTHR12247">
    <property type="entry name" value="POLYCOMB GROUP PROTEIN"/>
    <property type="match status" value="1"/>
</dbReference>
<feature type="compositionally biased region" description="Basic residues" evidence="11">
    <location>
        <begin position="911"/>
        <end position="923"/>
    </location>
</feature>